<feature type="transmembrane region" description="Helical" evidence="7">
    <location>
        <begin position="409"/>
        <end position="429"/>
    </location>
</feature>
<reference evidence="10" key="1">
    <citation type="journal article" date="2019" name="Int. J. Syst. Evol. Microbiol.">
        <title>The Global Catalogue of Microorganisms (GCM) 10K type strain sequencing project: providing services to taxonomists for standard genome sequencing and annotation.</title>
        <authorList>
            <consortium name="The Broad Institute Genomics Platform"/>
            <consortium name="The Broad Institute Genome Sequencing Center for Infectious Disease"/>
            <person name="Wu L."/>
            <person name="Ma J."/>
        </authorList>
    </citation>
    <scope>NUCLEOTIDE SEQUENCE [LARGE SCALE GENOMIC DNA]</scope>
    <source>
        <strain evidence="10">CGMCC 1.10759</strain>
    </source>
</reference>
<dbReference type="PANTHER" id="PTHR30509:SF9">
    <property type="entry name" value="MULTIDRUG RESISTANCE PROTEIN MDTO"/>
    <property type="match status" value="1"/>
</dbReference>
<comment type="caution">
    <text evidence="9">The sequence shown here is derived from an EMBL/GenBank/DDBJ whole genome shotgun (WGS) entry which is preliminary data.</text>
</comment>
<evidence type="ECO:0000313" key="9">
    <source>
        <dbReference type="EMBL" id="MFC4310900.1"/>
    </source>
</evidence>
<sequence>MPDSRSQSAAPARQILRGLFELRPAPAGRVWFSLRAAVCMGAPILTGWLAGDTSAGLMASIGGFTALYGSGRPYLSRSLQLALIALAFAFSVGIGIWVAPIGWAVVIAVAAIAMIATWLSNALQIGPPGAYMFTLACAAGTAMPAAHIGPIGAAALVLSGGAFAWAVHMAGALISFRGPERSAVTSAGRAVIGYIKSIGTPEEGAARYRAAFALHRAWTTLVNHQPSQVPSDGAIARLRALNREFHLRFAEAMGNASRHQSPPAQLIEDLRKFIGQVRDPQSLPSLSGNAIPLGHPSAGAAILEALLPGSNSMRVIVRVGVAAVLVGALAAIFHFERAYWAVAATVLMLHQGFDWLRMVQRSIERLLGTWIGLLLAGAILVVHPQGLWLVATIMALQFTIEMLVMRNYALAVVFITGSALTIAGGGHPVDSPASYLWARGIDTLMGCAVAIIVFRLIPPRPTTRHIPEQLARVLRAVADTTSHLAHGEVTVPEARRSRRELQLASFALTHAYEDSLAASRAQRFAAEEWWPAIAAVERLAYRTLSTCWALEQLGGAAARESATAMFVNDGAARVRNAIDGFVAAILNSGALPELPALPHVLETELVDLRECLSRSCVDRERGPL</sequence>
<dbReference type="Proteomes" id="UP001595904">
    <property type="component" value="Unassembled WGS sequence"/>
</dbReference>
<keyword evidence="5 7" id="KW-0472">Membrane</keyword>
<keyword evidence="10" id="KW-1185">Reference proteome</keyword>
<evidence type="ECO:0000259" key="8">
    <source>
        <dbReference type="Pfam" id="PF13515"/>
    </source>
</evidence>
<evidence type="ECO:0000256" key="2">
    <source>
        <dbReference type="ARBA" id="ARBA00022475"/>
    </source>
</evidence>
<proteinExistence type="inferred from homology"/>
<keyword evidence="2" id="KW-1003">Cell membrane</keyword>
<dbReference type="EMBL" id="JBHSDU010000003">
    <property type="protein sequence ID" value="MFC4310900.1"/>
    <property type="molecule type" value="Genomic_DNA"/>
</dbReference>
<feature type="transmembrane region" description="Helical" evidence="7">
    <location>
        <begin position="154"/>
        <end position="176"/>
    </location>
</feature>
<evidence type="ECO:0000256" key="1">
    <source>
        <dbReference type="ARBA" id="ARBA00004651"/>
    </source>
</evidence>
<dbReference type="InterPro" id="IPR049453">
    <property type="entry name" value="Memb_transporter_dom"/>
</dbReference>
<feature type="transmembrane region" description="Helical" evidence="7">
    <location>
        <begin position="435"/>
        <end position="457"/>
    </location>
</feature>
<comment type="subcellular location">
    <subcellularLocation>
        <location evidence="1">Cell membrane</location>
        <topology evidence="1">Multi-pass membrane protein</topology>
    </subcellularLocation>
</comment>
<accession>A0ABV8SU60</accession>
<evidence type="ECO:0000313" key="10">
    <source>
        <dbReference type="Proteomes" id="UP001595904"/>
    </source>
</evidence>
<protein>
    <submittedName>
        <fullName evidence="9">FUSC family protein</fullName>
    </submittedName>
</protein>
<dbReference type="PANTHER" id="PTHR30509">
    <property type="entry name" value="P-HYDROXYBENZOIC ACID EFFLUX PUMP SUBUNIT-RELATED"/>
    <property type="match status" value="1"/>
</dbReference>
<dbReference type="Pfam" id="PF13515">
    <property type="entry name" value="FUSC_2"/>
    <property type="match status" value="1"/>
</dbReference>
<evidence type="ECO:0000256" key="3">
    <source>
        <dbReference type="ARBA" id="ARBA00022692"/>
    </source>
</evidence>
<keyword evidence="3 7" id="KW-0812">Transmembrane</keyword>
<feature type="transmembrane region" description="Helical" evidence="7">
    <location>
        <begin position="78"/>
        <end position="97"/>
    </location>
</feature>
<evidence type="ECO:0000256" key="5">
    <source>
        <dbReference type="ARBA" id="ARBA00023136"/>
    </source>
</evidence>
<keyword evidence="4 7" id="KW-1133">Transmembrane helix</keyword>
<gene>
    <name evidence="9" type="ORF">ACFPN2_17525</name>
</gene>
<feature type="domain" description="Integral membrane bound transporter" evidence="8">
    <location>
        <begin position="326"/>
        <end position="453"/>
    </location>
</feature>
<evidence type="ECO:0000256" key="4">
    <source>
        <dbReference type="ARBA" id="ARBA00022989"/>
    </source>
</evidence>
<feature type="transmembrane region" description="Helical" evidence="7">
    <location>
        <begin position="103"/>
        <end position="123"/>
    </location>
</feature>
<feature type="transmembrane region" description="Helical" evidence="7">
    <location>
        <begin position="363"/>
        <end position="381"/>
    </location>
</feature>
<feature type="transmembrane region" description="Helical" evidence="7">
    <location>
        <begin position="55"/>
        <end position="71"/>
    </location>
</feature>
<organism evidence="9 10">
    <name type="scientific">Steroidobacter flavus</name>
    <dbReference type="NCBI Taxonomy" id="1842136"/>
    <lineage>
        <taxon>Bacteria</taxon>
        <taxon>Pseudomonadati</taxon>
        <taxon>Pseudomonadota</taxon>
        <taxon>Gammaproteobacteria</taxon>
        <taxon>Steroidobacterales</taxon>
        <taxon>Steroidobacteraceae</taxon>
        <taxon>Steroidobacter</taxon>
    </lineage>
</organism>
<name>A0ABV8SU60_9GAMM</name>
<feature type="transmembrane region" description="Helical" evidence="7">
    <location>
        <begin position="315"/>
        <end position="333"/>
    </location>
</feature>
<evidence type="ECO:0000256" key="7">
    <source>
        <dbReference type="SAM" id="Phobius"/>
    </source>
</evidence>
<dbReference type="RefSeq" id="WP_380598786.1">
    <property type="nucleotide sequence ID" value="NZ_JBHSDU010000003.1"/>
</dbReference>
<evidence type="ECO:0000256" key="6">
    <source>
        <dbReference type="ARBA" id="ARBA00043993"/>
    </source>
</evidence>
<comment type="similarity">
    <text evidence="6">Belongs to the YccS/YhfK family.</text>
</comment>